<dbReference type="PATRIC" id="fig|1473.5.peg.3198"/>
<dbReference type="InterPro" id="IPR058210">
    <property type="entry name" value="SACS/Nov_dom"/>
</dbReference>
<dbReference type="RefSeq" id="WP_050349800.1">
    <property type="nucleotide sequence ID" value="NZ_CP073011.1"/>
</dbReference>
<dbReference type="NCBIfam" id="NF047352">
    <property type="entry name" value="P_loop_sacsin"/>
    <property type="match status" value="1"/>
</dbReference>
<dbReference type="Gene3D" id="3.40.50.1460">
    <property type="match status" value="1"/>
</dbReference>
<gene>
    <name evidence="3" type="ORF">AFK71_01495</name>
</gene>
<dbReference type="InterPro" id="IPR052957">
    <property type="entry name" value="Auxin_embryo_med"/>
</dbReference>
<dbReference type="PANTHER" id="PTHR32387:SF0">
    <property type="entry name" value="PROTEIN NO VEIN"/>
    <property type="match status" value="1"/>
</dbReference>
<dbReference type="SUPFAM" id="SSF55874">
    <property type="entry name" value="ATPase domain of HSP90 chaperone/DNA topoisomerase II/histidine kinase"/>
    <property type="match status" value="1"/>
</dbReference>
<proteinExistence type="predicted"/>
<evidence type="ECO:0000313" key="4">
    <source>
        <dbReference type="Proteomes" id="UP000036780"/>
    </source>
</evidence>
<name>A0A0L0QUG7_VIRPA</name>
<dbReference type="Gene3D" id="3.30.950.30">
    <property type="entry name" value="Schlafen, AAA domain"/>
    <property type="match status" value="1"/>
</dbReference>
<dbReference type="EMBL" id="LGTO01000002">
    <property type="protein sequence ID" value="KNE22330.1"/>
    <property type="molecule type" value="Genomic_DNA"/>
</dbReference>
<comment type="caution">
    <text evidence="3">The sequence shown here is derived from an EMBL/GenBank/DDBJ whole genome shotgun (WGS) entry which is preliminary data.</text>
</comment>
<evidence type="ECO:0000259" key="1">
    <source>
        <dbReference type="Pfam" id="PF04326"/>
    </source>
</evidence>
<dbReference type="SUPFAM" id="SSF52129">
    <property type="entry name" value="Caspase-like"/>
    <property type="match status" value="1"/>
</dbReference>
<dbReference type="InterPro" id="IPR029030">
    <property type="entry name" value="Caspase-like_dom_sf"/>
</dbReference>
<dbReference type="Pfam" id="PF04326">
    <property type="entry name" value="SLFN_AlbA_2"/>
    <property type="match status" value="1"/>
</dbReference>
<accession>A0A0L0QUG7</accession>
<dbReference type="InterPro" id="IPR038461">
    <property type="entry name" value="Schlafen_AlbA_2_dom_sf"/>
</dbReference>
<evidence type="ECO:0000259" key="2">
    <source>
        <dbReference type="Pfam" id="PF25794"/>
    </source>
</evidence>
<feature type="domain" description="Schlafen AlbA-2" evidence="1">
    <location>
        <begin position="1295"/>
        <end position="1400"/>
    </location>
</feature>
<protein>
    <submittedName>
        <fullName evidence="3">Transcriptional regulator</fullName>
    </submittedName>
</protein>
<sequence>MCLKEQIEKIFMDNTNYINPSQAVNQASSLNALSSDLYTDSNRFIYELLQNADDSCQNGEVVKVWIKIFDDNLVVAHSGKPFTKRDLQGICNVNNGTKKSDLTKTGYKGIGFKSVFGQSDKVTIYTNYEYFKFDATYPFEWKWKESKVDWEESNDREFQFPWQIIPIYTEIKETSEPINQFIRNNNANVATIIQLKNVNETSQAIQNLSQNVNLFLFLKNICEIHFDIGGSKTIKIDRTRKNKVTLQKGDSSTKTEWLINTQQLTVPQDVREELQDERNIPEKLLNATSIELSLAAKVGKDGITNLSQQEKLLYSYLPTDETKYSLPVLVNTSFLTSANRESLHTDSKWNQWIFKTIAVEIFKWISVLVKTEFQFQAYQLIPEKTFNDELGKKFNEGIIEALKNIPFVISKKGQLLKIDETIIDFTYLSEKKFIGDEPIKKFVEENKTKESAHSKQFAKSNQFFSDFKRLGASCFEWDDLQAFLSSKNFINTHTLDKNIKLIKHFRKLCTSEKVSYISENSLRNLPFIWDHKNFINYPSQVCFPAANDDNWNNPNNELSFVHEELQVWLLKDIDSRLWLEGLGLKEKTDITYITQNIIPNIDVYITKENAIQAIRDLFSLYKKGDLKEELIKQLTRLKLLTSSGSLCPAIDCFLSNYYNPRLKSEKVLRSNIFVSEDYSTDPLEKDEWKRFFKMLGVQEGISTVVHANKNSNSQLIEVDIKSGYFETSDKRFTPLLSTFRADSYKNIITMNYINHTEDNPEFASIFWSDFIENHTPDELQMPAIAYWGHHGRPGQTTGSEVENYVPWFIKNIQCIPTLSKRCEKSSDVFLNTREIKDISGDYLSVFNGPDLSPDWKAFFNFKTDLNIEDYLAILSKVSTDTDKNGNIKSDNYERIQSIYSILLNKCVNWDTDDIETIEKWSETNHLLNTKNEFTECSSLKYFLDGNESIFQEQYHFINLSAENRKSPNLKKLLTYFKIKLLKQNKFELVHTQTGKCVDLKSKLSIIIPYLKVWVTSEDNDDNTTISLSNLENKIEELKIYQSENLKITYKGINFIKSVNTHFTEASLYVTSPWDANSVLLNLSEILCRYFQLVGHEKKLDFLLRTTKNEVQKYFEQEELEVPEEILDVRDSNLKKQKITSFADIETAVNEKEIPPEFFHLSKSDYDGLKYVEGLISRSVSNVMDHLRELPEYDCSNYYKIADSIIGGIIKNGNEITVVARPSDNNQVLIYYTSEFDVLDYVDAELWCEDGISAPKQITLGQLFKKTGINRIPLNNLNFTESEFETLENEIKSVELEFNAVPFVPHKTAKIISSFANTNGGSIIFGLKEITPASNEIVGISSDFQVVEITKRAISLLSPIPNVTFDWVKNGEKSIFVIRTEKSDEDVLLEGQKYIRKGTHSVLEDALSKKAQLSIPNYSRTIAVIIAIEEYSPRNENQISSVKYASNDANKFKNMLIESMAVNESDIYMIINENALKSNLEYDLKSLFYSLTEQDRLIFYYVGHGFHDGITNYLSTYDTHPYNITETAVSLRKLLLDPLLKSKCKNALVFIDACAKIFQNENERNNITDINDEEIIFLTHEFPYYAMFLSCHPGESSYSSDILKNGIWTYHLVKAINGDVLEALHEKKYLTDASLQDYLSKRVSAYTKQELGFNQNPKTILDSSHINVIVEAKQYHENSK</sequence>
<dbReference type="InterPro" id="IPR036890">
    <property type="entry name" value="HATPase_C_sf"/>
</dbReference>
<dbReference type="OrthoDB" id="7069425at2"/>
<dbReference type="GeneID" id="66869202"/>
<dbReference type="Pfam" id="PF25794">
    <property type="entry name" value="SACS"/>
    <property type="match status" value="1"/>
</dbReference>
<organism evidence="3 4">
    <name type="scientific">Virgibacillus pantothenticus</name>
    <dbReference type="NCBI Taxonomy" id="1473"/>
    <lineage>
        <taxon>Bacteria</taxon>
        <taxon>Bacillati</taxon>
        <taxon>Bacillota</taxon>
        <taxon>Bacilli</taxon>
        <taxon>Bacillales</taxon>
        <taxon>Bacillaceae</taxon>
        <taxon>Virgibacillus</taxon>
    </lineage>
</organism>
<keyword evidence="4" id="KW-1185">Reference proteome</keyword>
<dbReference type="Gene3D" id="3.30.565.10">
    <property type="entry name" value="Histidine kinase-like ATPase, C-terminal domain"/>
    <property type="match status" value="1"/>
</dbReference>
<dbReference type="Proteomes" id="UP000036780">
    <property type="component" value="Unassembled WGS sequence"/>
</dbReference>
<feature type="domain" description="Sacsin/Nov" evidence="2">
    <location>
        <begin position="38"/>
        <end position="229"/>
    </location>
</feature>
<dbReference type="InterPro" id="IPR007421">
    <property type="entry name" value="Schlafen_AlbA_2_dom"/>
</dbReference>
<reference evidence="4" key="1">
    <citation type="submission" date="2015-07" db="EMBL/GenBank/DDBJ databases">
        <title>Fjat-10053 dsm26.</title>
        <authorList>
            <person name="Liu B."/>
            <person name="Wang J."/>
            <person name="Zhu Y."/>
            <person name="Liu G."/>
            <person name="Chen Q."/>
            <person name="Chen Z."/>
            <person name="Lan J."/>
            <person name="Che J."/>
            <person name="Ge C."/>
            <person name="Shi H."/>
            <person name="Pan Z."/>
            <person name="Liu X."/>
        </authorList>
    </citation>
    <scope>NUCLEOTIDE SEQUENCE [LARGE SCALE GENOMIC DNA]</scope>
    <source>
        <strain evidence="4">DSM 26</strain>
    </source>
</reference>
<evidence type="ECO:0000313" key="3">
    <source>
        <dbReference type="EMBL" id="KNE22330.1"/>
    </source>
</evidence>
<dbReference type="PANTHER" id="PTHR32387">
    <property type="entry name" value="WU:FJ29H11"/>
    <property type="match status" value="1"/>
</dbReference>